<dbReference type="InterPro" id="IPR012475">
    <property type="entry name" value="Fungal_lectin"/>
</dbReference>
<dbReference type="SUPFAM" id="SSF89372">
    <property type="entry name" value="Fucose-specific lectin"/>
    <property type="match status" value="1"/>
</dbReference>
<keyword evidence="3" id="KW-1185">Reference proteome</keyword>
<dbReference type="EMBL" id="KN840032">
    <property type="protein sequence ID" value="KIJ57972.1"/>
    <property type="molecule type" value="Genomic_DNA"/>
</dbReference>
<reference evidence="2 3" key="1">
    <citation type="submission" date="2014-04" db="EMBL/GenBank/DDBJ databases">
        <title>Evolutionary Origins and Diversification of the Mycorrhizal Mutualists.</title>
        <authorList>
            <consortium name="DOE Joint Genome Institute"/>
            <consortium name="Mycorrhizal Genomics Consortium"/>
            <person name="Kohler A."/>
            <person name="Kuo A."/>
            <person name="Nagy L.G."/>
            <person name="Floudas D."/>
            <person name="Copeland A."/>
            <person name="Barry K.W."/>
            <person name="Cichocki N."/>
            <person name="Veneault-Fourrey C."/>
            <person name="LaButti K."/>
            <person name="Lindquist E.A."/>
            <person name="Lipzen A."/>
            <person name="Lundell T."/>
            <person name="Morin E."/>
            <person name="Murat C."/>
            <person name="Riley R."/>
            <person name="Ohm R."/>
            <person name="Sun H."/>
            <person name="Tunlid A."/>
            <person name="Henrissat B."/>
            <person name="Grigoriev I.V."/>
            <person name="Hibbett D.S."/>
            <person name="Martin F."/>
        </authorList>
    </citation>
    <scope>NUCLEOTIDE SEQUENCE [LARGE SCALE GENOMIC DNA]</scope>
    <source>
        <strain evidence="2 3">MD-312</strain>
    </source>
</reference>
<evidence type="ECO:0000256" key="1">
    <source>
        <dbReference type="ARBA" id="ARBA00009042"/>
    </source>
</evidence>
<evidence type="ECO:0000313" key="3">
    <source>
        <dbReference type="Proteomes" id="UP000053820"/>
    </source>
</evidence>
<dbReference type="AlphaFoldDB" id="A0A0C9W6T6"/>
<comment type="similarity">
    <text evidence="1">Belongs to the fungal fucose-specific lectin family.</text>
</comment>
<gene>
    <name evidence="2" type="ORF">HYDPIDRAFT_171449</name>
</gene>
<dbReference type="Gene3D" id="2.120.10.70">
    <property type="entry name" value="Fucose-specific lectin"/>
    <property type="match status" value="1"/>
</dbReference>
<dbReference type="Pfam" id="PF07938">
    <property type="entry name" value="Fungal_lectin"/>
    <property type="match status" value="1"/>
</dbReference>
<protein>
    <submittedName>
        <fullName evidence="2">Uncharacterized protein</fullName>
    </submittedName>
</protein>
<accession>A0A0C9W6T6</accession>
<dbReference type="HOGENOM" id="CLU_1661001_0_0_1"/>
<proteinExistence type="inferred from homology"/>
<evidence type="ECO:0000313" key="2">
    <source>
        <dbReference type="EMBL" id="KIJ57972.1"/>
    </source>
</evidence>
<sequence>MLRIPKATVTVYDPKGIPHIFMQAEDQLIYEVTKYNDRDDCRAVPLPGPRARPGTPIAAVTLGNSDRIRVYYIGEDNRLYEMCIDSGGWYSGLGSSHFGYTAPGSDLLYATARVNTRGEVNLKVGFQSADAPQNVITEASFWHEVWHNELVSMSGNSVR</sequence>
<dbReference type="Proteomes" id="UP000053820">
    <property type="component" value="Unassembled WGS sequence"/>
</dbReference>
<dbReference type="OrthoDB" id="407298at2759"/>
<name>A0A0C9W6T6_9AGAM</name>
<organism evidence="2 3">
    <name type="scientific">Hydnomerulius pinastri MD-312</name>
    <dbReference type="NCBI Taxonomy" id="994086"/>
    <lineage>
        <taxon>Eukaryota</taxon>
        <taxon>Fungi</taxon>
        <taxon>Dikarya</taxon>
        <taxon>Basidiomycota</taxon>
        <taxon>Agaricomycotina</taxon>
        <taxon>Agaricomycetes</taxon>
        <taxon>Agaricomycetidae</taxon>
        <taxon>Boletales</taxon>
        <taxon>Boletales incertae sedis</taxon>
        <taxon>Leucogyrophana</taxon>
    </lineage>
</organism>